<dbReference type="EMBL" id="JAIQCV010000007">
    <property type="protein sequence ID" value="KAH1082978.1"/>
    <property type="molecule type" value="Genomic_DNA"/>
</dbReference>
<dbReference type="Proteomes" id="UP000828251">
    <property type="component" value="Unassembled WGS sequence"/>
</dbReference>
<proteinExistence type="predicted"/>
<gene>
    <name evidence="1" type="ORF">J1N35_022739</name>
</gene>
<keyword evidence="2" id="KW-1185">Reference proteome</keyword>
<evidence type="ECO:0000313" key="1">
    <source>
        <dbReference type="EMBL" id="KAH1082978.1"/>
    </source>
</evidence>
<name>A0A9D3VH81_9ROSI</name>
<accession>A0A9D3VH81</accession>
<comment type="caution">
    <text evidence="1">The sequence shown here is derived from an EMBL/GenBank/DDBJ whole genome shotgun (WGS) entry which is preliminary data.</text>
</comment>
<sequence>MQTPYVNYVGYEPIPVRYWVAGSEPSQHHEANALMEAKAYVFTTKNEDMSHHFATQWIQIPNFAYDFSILEDSRQLSDTTDGRFLFPLYVLEVGFRLDGLQSHTKGSPSSKFALSTPSFGVRSRLKSPRHFNYQLEWVYLKP</sequence>
<protein>
    <submittedName>
        <fullName evidence="1">Uncharacterized protein</fullName>
    </submittedName>
</protein>
<reference evidence="1 2" key="1">
    <citation type="journal article" date="2021" name="Plant Biotechnol. J.">
        <title>Multi-omics assisted identification of the key and species-specific regulatory components of drought-tolerant mechanisms in Gossypium stocksii.</title>
        <authorList>
            <person name="Yu D."/>
            <person name="Ke L."/>
            <person name="Zhang D."/>
            <person name="Wu Y."/>
            <person name="Sun Y."/>
            <person name="Mei J."/>
            <person name="Sun J."/>
            <person name="Sun Y."/>
        </authorList>
    </citation>
    <scope>NUCLEOTIDE SEQUENCE [LARGE SCALE GENOMIC DNA]</scope>
    <source>
        <strain evidence="2">cv. E1</strain>
        <tissue evidence="1">Leaf</tissue>
    </source>
</reference>
<dbReference type="AlphaFoldDB" id="A0A9D3VH81"/>
<organism evidence="1 2">
    <name type="scientific">Gossypium stocksii</name>
    <dbReference type="NCBI Taxonomy" id="47602"/>
    <lineage>
        <taxon>Eukaryota</taxon>
        <taxon>Viridiplantae</taxon>
        <taxon>Streptophyta</taxon>
        <taxon>Embryophyta</taxon>
        <taxon>Tracheophyta</taxon>
        <taxon>Spermatophyta</taxon>
        <taxon>Magnoliopsida</taxon>
        <taxon>eudicotyledons</taxon>
        <taxon>Gunneridae</taxon>
        <taxon>Pentapetalae</taxon>
        <taxon>rosids</taxon>
        <taxon>malvids</taxon>
        <taxon>Malvales</taxon>
        <taxon>Malvaceae</taxon>
        <taxon>Malvoideae</taxon>
        <taxon>Gossypium</taxon>
    </lineage>
</organism>
<evidence type="ECO:0000313" key="2">
    <source>
        <dbReference type="Proteomes" id="UP000828251"/>
    </source>
</evidence>